<dbReference type="InterPro" id="IPR006574">
    <property type="entry name" value="PRY"/>
</dbReference>
<accession>A0A8X7WX96</accession>
<dbReference type="InterPro" id="IPR003879">
    <property type="entry name" value="Butyrophylin_SPRY"/>
</dbReference>
<dbReference type="Proteomes" id="UP000886611">
    <property type="component" value="Unassembled WGS sequence"/>
</dbReference>
<dbReference type="InterPro" id="IPR013083">
    <property type="entry name" value="Znf_RING/FYVE/PHD"/>
</dbReference>
<keyword evidence="3 6" id="KW-0863">Zinc-finger</keyword>
<dbReference type="PANTHER" id="PTHR25465">
    <property type="entry name" value="B-BOX DOMAIN CONTAINING"/>
    <property type="match status" value="1"/>
</dbReference>
<dbReference type="SMART" id="SM00449">
    <property type="entry name" value="SPRY"/>
    <property type="match status" value="1"/>
</dbReference>
<dbReference type="InterPro" id="IPR001841">
    <property type="entry name" value="Znf_RING"/>
</dbReference>
<dbReference type="SUPFAM" id="SSF49899">
    <property type="entry name" value="Concanavalin A-like lectins/glucanases"/>
    <property type="match status" value="1"/>
</dbReference>
<evidence type="ECO:0000259" key="10">
    <source>
        <dbReference type="PROSITE" id="PS50188"/>
    </source>
</evidence>
<dbReference type="EMBL" id="JAATIS010008546">
    <property type="protein sequence ID" value="KAG2457745.1"/>
    <property type="molecule type" value="Genomic_DNA"/>
</dbReference>
<evidence type="ECO:0000256" key="5">
    <source>
        <dbReference type="ARBA" id="ARBA00022859"/>
    </source>
</evidence>
<keyword evidence="5" id="KW-0391">Immunity</keyword>
<dbReference type="SUPFAM" id="SSF57850">
    <property type="entry name" value="RING/U-box"/>
    <property type="match status" value="1"/>
</dbReference>
<keyword evidence="7" id="KW-0175">Coiled coil</keyword>
<evidence type="ECO:0000259" key="8">
    <source>
        <dbReference type="PROSITE" id="PS50089"/>
    </source>
</evidence>
<proteinExistence type="predicted"/>
<reference evidence="11 12" key="1">
    <citation type="journal article" date="2021" name="Cell">
        <title>Tracing the genetic footprints of vertebrate landing in non-teleost ray-finned fishes.</title>
        <authorList>
            <person name="Bi X."/>
            <person name="Wang K."/>
            <person name="Yang L."/>
            <person name="Pan H."/>
            <person name="Jiang H."/>
            <person name="Wei Q."/>
            <person name="Fang M."/>
            <person name="Yu H."/>
            <person name="Zhu C."/>
            <person name="Cai Y."/>
            <person name="He Y."/>
            <person name="Gan X."/>
            <person name="Zeng H."/>
            <person name="Yu D."/>
            <person name="Zhu Y."/>
            <person name="Jiang H."/>
            <person name="Qiu Q."/>
            <person name="Yang H."/>
            <person name="Zhang Y.E."/>
            <person name="Wang W."/>
            <person name="Zhu M."/>
            <person name="He S."/>
            <person name="Zhang G."/>
        </authorList>
    </citation>
    <scope>NUCLEOTIDE SEQUENCE [LARGE SCALE GENOMIC DNA]</scope>
    <source>
        <strain evidence="11">Bchr_013</strain>
    </source>
</reference>
<dbReference type="AlphaFoldDB" id="A0A8X7WX96"/>
<dbReference type="InterPro" id="IPR013320">
    <property type="entry name" value="ConA-like_dom_sf"/>
</dbReference>
<dbReference type="Gene3D" id="4.10.830.40">
    <property type="match status" value="1"/>
</dbReference>
<comment type="caution">
    <text evidence="11">The sequence shown here is derived from an EMBL/GenBank/DDBJ whole genome shotgun (WGS) entry which is preliminary data.</text>
</comment>
<dbReference type="InterPro" id="IPR058030">
    <property type="entry name" value="TRIM8/14/16/25/29/45/65_CC"/>
</dbReference>
<dbReference type="InterPro" id="IPR000315">
    <property type="entry name" value="Znf_B-box"/>
</dbReference>
<name>A0A8X7WX96_POLSE</name>
<dbReference type="Pfam" id="PF00622">
    <property type="entry name" value="SPRY"/>
    <property type="match status" value="1"/>
</dbReference>
<dbReference type="InterPro" id="IPR001870">
    <property type="entry name" value="B30.2/SPRY"/>
</dbReference>
<dbReference type="Pfam" id="PF00643">
    <property type="entry name" value="zf-B_box"/>
    <property type="match status" value="1"/>
</dbReference>
<evidence type="ECO:0000256" key="2">
    <source>
        <dbReference type="ARBA" id="ARBA00022723"/>
    </source>
</evidence>
<keyword evidence="1" id="KW-0399">Innate immunity</keyword>
<keyword evidence="2" id="KW-0479">Metal-binding</keyword>
<evidence type="ECO:0000256" key="3">
    <source>
        <dbReference type="ARBA" id="ARBA00022771"/>
    </source>
</evidence>
<dbReference type="PROSITE" id="PS50188">
    <property type="entry name" value="B302_SPRY"/>
    <property type="match status" value="1"/>
</dbReference>
<dbReference type="SMART" id="SM00589">
    <property type="entry name" value="PRY"/>
    <property type="match status" value="1"/>
</dbReference>
<dbReference type="GO" id="GO:0045087">
    <property type="term" value="P:innate immune response"/>
    <property type="evidence" value="ECO:0007669"/>
    <property type="project" value="UniProtKB-KW"/>
</dbReference>
<organism evidence="11 12">
    <name type="scientific">Polypterus senegalus</name>
    <name type="common">Senegal bichir</name>
    <dbReference type="NCBI Taxonomy" id="55291"/>
    <lineage>
        <taxon>Eukaryota</taxon>
        <taxon>Metazoa</taxon>
        <taxon>Chordata</taxon>
        <taxon>Craniata</taxon>
        <taxon>Vertebrata</taxon>
        <taxon>Euteleostomi</taxon>
        <taxon>Actinopterygii</taxon>
        <taxon>Polypteriformes</taxon>
        <taxon>Polypteridae</taxon>
        <taxon>Polypterus</taxon>
    </lineage>
</organism>
<dbReference type="PROSITE" id="PS50089">
    <property type="entry name" value="ZF_RING_2"/>
    <property type="match status" value="1"/>
</dbReference>
<dbReference type="Gene3D" id="3.30.160.60">
    <property type="entry name" value="Classic Zinc Finger"/>
    <property type="match status" value="1"/>
</dbReference>
<dbReference type="Gene3D" id="2.60.120.920">
    <property type="match status" value="1"/>
</dbReference>
<dbReference type="GO" id="GO:0008270">
    <property type="term" value="F:zinc ion binding"/>
    <property type="evidence" value="ECO:0007669"/>
    <property type="project" value="UniProtKB-KW"/>
</dbReference>
<protein>
    <submittedName>
        <fullName evidence="11">TRI16 protein</fullName>
    </submittedName>
</protein>
<gene>
    <name evidence="11" type="primary">Trim16_48</name>
    <name evidence="11" type="ORF">GTO96_0012263</name>
</gene>
<dbReference type="GO" id="GO:0005737">
    <property type="term" value="C:cytoplasm"/>
    <property type="evidence" value="ECO:0007669"/>
    <property type="project" value="UniProtKB-ARBA"/>
</dbReference>
<feature type="domain" description="B30.2/SPRY" evidence="10">
    <location>
        <begin position="376"/>
        <end position="570"/>
    </location>
</feature>
<keyword evidence="12" id="KW-1185">Reference proteome</keyword>
<evidence type="ECO:0000256" key="7">
    <source>
        <dbReference type="SAM" id="Coils"/>
    </source>
</evidence>
<feature type="domain" description="RING-type" evidence="8">
    <location>
        <begin position="90"/>
        <end position="130"/>
    </location>
</feature>
<dbReference type="SMART" id="SM00336">
    <property type="entry name" value="BBOX"/>
    <property type="match status" value="1"/>
</dbReference>
<dbReference type="CDD" id="cd19769">
    <property type="entry name" value="Bbox2_TRIM16-like"/>
    <property type="match status" value="1"/>
</dbReference>
<dbReference type="InterPro" id="IPR017907">
    <property type="entry name" value="Znf_RING_CS"/>
</dbReference>
<keyword evidence="4" id="KW-0862">Zinc</keyword>
<feature type="coiled-coil region" evidence="7">
    <location>
        <begin position="317"/>
        <end position="366"/>
    </location>
</feature>
<feature type="non-terminal residue" evidence="11">
    <location>
        <position position="1"/>
    </location>
</feature>
<dbReference type="Pfam" id="PF25600">
    <property type="entry name" value="TRIM_CC"/>
    <property type="match status" value="1"/>
</dbReference>
<dbReference type="InterPro" id="IPR051051">
    <property type="entry name" value="E3_ubiq-ligase_TRIM/RNF"/>
</dbReference>
<evidence type="ECO:0000313" key="12">
    <source>
        <dbReference type="Proteomes" id="UP000886611"/>
    </source>
</evidence>
<dbReference type="PROSITE" id="PS00518">
    <property type="entry name" value="ZF_RING_1"/>
    <property type="match status" value="1"/>
</dbReference>
<dbReference type="InterPro" id="IPR003877">
    <property type="entry name" value="SPRY_dom"/>
</dbReference>
<dbReference type="CDD" id="cd16040">
    <property type="entry name" value="SPRY_PRY_SNTX"/>
    <property type="match status" value="1"/>
</dbReference>
<dbReference type="SUPFAM" id="SSF57845">
    <property type="entry name" value="B-box zinc-binding domain"/>
    <property type="match status" value="1"/>
</dbReference>
<dbReference type="PANTHER" id="PTHR25465:SF14">
    <property type="entry name" value="E3 UBIQUITIN-PROTEIN LIGASE TRIM65"/>
    <property type="match status" value="1"/>
</dbReference>
<evidence type="ECO:0000256" key="4">
    <source>
        <dbReference type="ARBA" id="ARBA00022833"/>
    </source>
</evidence>
<feature type="domain" description="B box-type" evidence="9">
    <location>
        <begin position="219"/>
        <end position="259"/>
    </location>
</feature>
<dbReference type="PRINTS" id="PR01407">
    <property type="entry name" value="BUTYPHLNCDUF"/>
</dbReference>
<feature type="non-terminal residue" evidence="11">
    <location>
        <position position="571"/>
    </location>
</feature>
<evidence type="ECO:0000256" key="6">
    <source>
        <dbReference type="PROSITE-ProRule" id="PRU00024"/>
    </source>
</evidence>
<dbReference type="InterPro" id="IPR043136">
    <property type="entry name" value="B30.2/SPRY_sf"/>
</dbReference>
<evidence type="ECO:0000313" key="11">
    <source>
        <dbReference type="EMBL" id="KAG2457745.1"/>
    </source>
</evidence>
<evidence type="ECO:0000259" key="9">
    <source>
        <dbReference type="PROSITE" id="PS50119"/>
    </source>
</evidence>
<dbReference type="SMART" id="SM00184">
    <property type="entry name" value="RING"/>
    <property type="match status" value="1"/>
</dbReference>
<dbReference type="Gene3D" id="3.30.40.10">
    <property type="entry name" value="Zinc/RING finger domain, C3HC4 (zinc finger)"/>
    <property type="match status" value="1"/>
</dbReference>
<sequence length="571" mass="64876">MTEWMGGGAIGPGNACDVAFQSSADLKTPTGLRCGLSLVTGGPGEAPIVPVQLNSAVHWSDEVLMTPPPNKYRTMAGAKVCGLLQDELTCLLCLGTLTDPVSIPCGHSFCLKCLMDCWDESQGSSCLQCKENFTTRPALRKNIVLNEIITKLTKMGLTSPSHNYDGPGDVECDFCNGKKVRVVKSCLTCMASFCETQMQIHYEGAAWKGNKLIDPDGNLQEKLCAKHQKSLEIFCKTDDSCICMMCVVTEHSGHEMVELETEREEKQKQLGVTLSEITWRIEKREKKLKETEMVMEKMKVSMQREIEENEKSFRDLMHCIEEAQKKLVERIREQEKREKEKGEGVMEQLGNEIEELNKRDAKLKNLSDTKDHIHFLQVRETLHNKFQKTGVYFCPLTLDINTAYRDLHLSEGYKLVRHERTEAEYPDHPDRFDYWEQVLCREALTGTRCYWEVECDGDFMKIGVAYKGLGRKGQGVECSLGENDKSWCLQWFDFNYSVCHNNKHTDISTPYSDRVGVYLDWPAGSLSFYSVSHRMTLLHRFNTTFTEPLYAGFGVDYTCSVAICHLTPSDH</sequence>
<dbReference type="Pfam" id="PF13765">
    <property type="entry name" value="PRY"/>
    <property type="match status" value="1"/>
</dbReference>
<evidence type="ECO:0000256" key="1">
    <source>
        <dbReference type="ARBA" id="ARBA00022588"/>
    </source>
</evidence>
<dbReference type="Pfam" id="PF15227">
    <property type="entry name" value="zf-C3HC4_4"/>
    <property type="match status" value="1"/>
</dbReference>
<dbReference type="PROSITE" id="PS50119">
    <property type="entry name" value="ZF_BBOX"/>
    <property type="match status" value="1"/>
</dbReference>